<feature type="region of interest" description="Disordered" evidence="1">
    <location>
        <begin position="116"/>
        <end position="138"/>
    </location>
</feature>
<protein>
    <recommendedName>
        <fullName evidence="3">Autotransporter domain-containing protein</fullName>
    </recommendedName>
</protein>
<feature type="compositionally biased region" description="Low complexity" evidence="1">
    <location>
        <begin position="70"/>
        <end position="87"/>
    </location>
</feature>
<accession>A0ABU8XFY1</accession>
<dbReference type="EMBL" id="JBBKZS010000011">
    <property type="protein sequence ID" value="MEJ8857572.1"/>
    <property type="molecule type" value="Genomic_DNA"/>
</dbReference>
<feature type="compositionally biased region" description="Gly residues" evidence="1">
    <location>
        <begin position="312"/>
        <end position="321"/>
    </location>
</feature>
<proteinExistence type="predicted"/>
<dbReference type="SMART" id="SM00869">
    <property type="entry name" value="Autotransporter"/>
    <property type="match status" value="1"/>
</dbReference>
<sequence length="2074" mass="196377">MLSTPIRANRPRLARTRISQLVQLSLGLTAGSLLMAVAAPVRAQSTCNDGGENYCYVGSVGTPGQPPSKPGRTQNGNPGNPGNPSTTVTTTLGAISATYASDGLMAGIQIESIGGNGSAGSNASDNDKDPPLWLVGGAGGTAGATGDANLTLTQGANVQALGGSIGNNPGFQPPAIWVYSGGGSGGGGGIGTPQGGNGMSQVGAIAGNVTITNLANPNQVDTFFTQGAAKSAVASVATGMFGESVGGNGGSGNDHIPGYADQGVDAAPGGNGGNVTITSNTSVVGFSDLGQGGAASSVQGAGIWAMSAGGNGGTGGSGTGKGPSNSRTGPTDGVGAQGGNGANGGLGGNVLVTVQGGSVATLSGVSNTPAIWAQSLGGIGGAGGDPSGNSGSGADAGTVGVTNAGALSTATAPHSPGILAQSFGGAGAFGGRGDGWIGSVGGEGGTGGSGMQVIVTNQAAGQITTATKDSAGVLAQSIGGGGGNGGDSNGWLSIGGNGAVGGNGGSVILNNMGSITTSGNASAGMTGQSIGGGGGNGGNVTKSSGLGINLVVGGSGAGGGDGNYVTAFNSGNITTTGQHSSGIEMQSIGGGGGKGGAAFGDDTSSVFGAQESVGGSGGAGGAAQWLGYNDGQRSTNTGTIQTSGSDSFGIIAQSIGGGGGIGAASVGEAKVYAPDNLPGLSLTASIGGQGGAGGDGNTVAINNGGLITTTGAGSIGMVAQSIGGGGGAGGDAKASSTANGGDVNIAVSVALGGKGGGAGNGSTVSADNAGMIVTTGESADAILAQSIGGGGGNGGGGDAKANATGAGTGFSATLAIGGTAGGGGNAQQGVESTNAGAILTLGDGASGIVAQAIGGGGGRGGGGAGTAQGDSDDKAFAAKVTIGGAGGNGGSTISLPPPPAPAPAPPSTMVSVTNSANASIVTFGADAPGIVAQSIGGGGGMGGKSATTIGGKKSTNDGGNGSSNTDTALNNIKQAFQGGGVGQFMSTQALVNQANALLTPPPPPGSSSTGLRAMASTSDDPEQDADSLNDLGESEGDAGDGSSSTSIKVNVGVGGKGGTGGTGGIVTVKNNGSIGTVGAMSDGVLAQSIGGGGGKGGAATPSTSKGDANANVNVGGSDGVAGAAGDVTVTNGGGASIITTGALANGIVAQSISGGGGVGGVGGARNGPLKDVSINIGADGASSGLNDKTVSSGLVTVNNDAGATIITQSHNASAIIAQSIGGGGGIVKSFSTDAQDNNGGGANADPVGIKDTNPAHNITLTFGGSKNSTASDGWAGNVMVNQNGSVTTSGRNGYGVLAQSIGGGGGATLGGNIAAGSNFFGTGKMIGDGGTTTVNVGGSITTSGQGAMAVLAQSIGGGGGLAGDTGWTASQQAFDPSWNHPGDGNGGAVNVNVGTGASLVTNAASNTPVIWAQSIGGGGGRITTQQGAYVGSAGGTGNGGVVSVNVSGSVSAKGVASPGIYAESSGHGGAGTSGSQVNVTVNAGGSVSGGTDFSQGDGSGAGVQVVDGSSSTTTTAMNQVTNSGTITSVNGVGGTALTGSGGQTYVHNLVGGVMNGSVDVTLNGGNGSTLNDGIWNTGSKVGAAFTQNNGVLDIGGKGAAGAGTEVSGNLAQGASGRIVIDSDHVAGTSDRLTVDGNATLAGAIQMRPSRLSSSTAQVVDVKGQLDASQLKSADPMLVHYQLSTAGTTASDGSAQQSVFVTPQARFDAAATGLGKNAESVAAHLQANFNAGADSLGTPLAQLANGVQDPTTYKAALTSLGNEAQQAVGTSRLAASHAFVERMNSCPTFDQPQGTDMKERECAWGRVIDNRTTDSGADRTNYSASTHSVQVGGQKQIADGWFLGGSAAFDSENLSSSTGAGSVSGNGGSIGAVIKHEVGNWTFSGAADAGYGRYDTLRNIAFPGYAAQAKGSFNLTEFGLHSRIAYLIPQDNWYLKPYLDLHAVHMHTGSYSETGAGPLGLNVNGNSDTMLSASPMLEVGGRVDMDNGMTLRPYVAVGATVQNKNEWGATSQFQGAAPGVAPFETAASVPSTLGNVRLGVNLLVKKNLEVKVEYSGQFGSGYRSNEGIIRVNYLF</sequence>
<feature type="chain" id="PRO_5045649718" description="Autotransporter domain-containing protein" evidence="2">
    <location>
        <begin position="44"/>
        <end position="2074"/>
    </location>
</feature>
<feature type="region of interest" description="Disordered" evidence="1">
    <location>
        <begin position="938"/>
        <end position="966"/>
    </location>
</feature>
<dbReference type="RefSeq" id="WP_340337638.1">
    <property type="nucleotide sequence ID" value="NZ_JBBKZS010000011.1"/>
</dbReference>
<dbReference type="InterPro" id="IPR005546">
    <property type="entry name" value="Autotransporte_beta"/>
</dbReference>
<feature type="region of interest" description="Disordered" evidence="1">
    <location>
        <begin position="58"/>
        <end position="87"/>
    </location>
</feature>
<evidence type="ECO:0000313" key="5">
    <source>
        <dbReference type="Proteomes" id="UP001367030"/>
    </source>
</evidence>
<gene>
    <name evidence="4" type="ORF">WKW79_23575</name>
</gene>
<keyword evidence="2" id="KW-0732">Signal</keyword>
<dbReference type="PROSITE" id="PS51208">
    <property type="entry name" value="AUTOTRANSPORTER"/>
    <property type="match status" value="1"/>
</dbReference>
<dbReference type="InterPro" id="IPR036709">
    <property type="entry name" value="Autotransporte_beta_dom_sf"/>
</dbReference>
<name>A0ABU8XFY1_9BURK</name>
<dbReference type="Proteomes" id="UP001367030">
    <property type="component" value="Unassembled WGS sequence"/>
</dbReference>
<evidence type="ECO:0000259" key="3">
    <source>
        <dbReference type="PROSITE" id="PS51208"/>
    </source>
</evidence>
<dbReference type="SUPFAM" id="SSF103515">
    <property type="entry name" value="Autotransporter"/>
    <property type="match status" value="1"/>
</dbReference>
<feature type="compositionally biased region" description="Acidic residues" evidence="1">
    <location>
        <begin position="1019"/>
        <end position="1038"/>
    </location>
</feature>
<feature type="domain" description="Autotransporter" evidence="3">
    <location>
        <begin position="1795"/>
        <end position="2074"/>
    </location>
</feature>
<organism evidence="4 5">
    <name type="scientific">Variovorax robiniae</name>
    <dbReference type="NCBI Taxonomy" id="1836199"/>
    <lineage>
        <taxon>Bacteria</taxon>
        <taxon>Pseudomonadati</taxon>
        <taxon>Pseudomonadota</taxon>
        <taxon>Betaproteobacteria</taxon>
        <taxon>Burkholderiales</taxon>
        <taxon>Comamonadaceae</taxon>
        <taxon>Variovorax</taxon>
    </lineage>
</organism>
<feature type="region of interest" description="Disordered" evidence="1">
    <location>
        <begin position="312"/>
        <end position="341"/>
    </location>
</feature>
<comment type="caution">
    <text evidence="4">The sequence shown here is derived from an EMBL/GenBank/DDBJ whole genome shotgun (WGS) entry which is preliminary data.</text>
</comment>
<evidence type="ECO:0000256" key="2">
    <source>
        <dbReference type="SAM" id="SignalP"/>
    </source>
</evidence>
<evidence type="ECO:0000313" key="4">
    <source>
        <dbReference type="EMBL" id="MEJ8857572.1"/>
    </source>
</evidence>
<evidence type="ECO:0000256" key="1">
    <source>
        <dbReference type="SAM" id="MobiDB-lite"/>
    </source>
</evidence>
<feature type="region of interest" description="Disordered" evidence="1">
    <location>
        <begin position="995"/>
        <end position="1054"/>
    </location>
</feature>
<feature type="signal peptide" evidence="2">
    <location>
        <begin position="1"/>
        <end position="43"/>
    </location>
</feature>
<feature type="compositionally biased region" description="Low complexity" evidence="1">
    <location>
        <begin position="1040"/>
        <end position="1051"/>
    </location>
</feature>
<keyword evidence="5" id="KW-1185">Reference proteome</keyword>
<reference evidence="4 5" key="1">
    <citation type="submission" date="2024-03" db="EMBL/GenBank/DDBJ databases">
        <title>Novel species of the genus Variovorax.</title>
        <authorList>
            <person name="Liu Q."/>
            <person name="Xin Y.-H."/>
        </authorList>
    </citation>
    <scope>NUCLEOTIDE SEQUENCE [LARGE SCALE GENOMIC DNA]</scope>
    <source>
        <strain evidence="4 5">KACC 18901</strain>
    </source>
</reference>